<evidence type="ECO:0000256" key="7">
    <source>
        <dbReference type="ARBA" id="ARBA00057342"/>
    </source>
</evidence>
<feature type="repeat" description="WD" evidence="11">
    <location>
        <begin position="95"/>
        <end position="136"/>
    </location>
</feature>
<evidence type="ECO:0000313" key="13">
    <source>
        <dbReference type="EMBL" id="GFY43470.1"/>
    </source>
</evidence>
<keyword evidence="3" id="KW-0507">mRNA processing</keyword>
<evidence type="ECO:0000256" key="4">
    <source>
        <dbReference type="ARBA" id="ARBA00022737"/>
    </source>
</evidence>
<evidence type="ECO:0000256" key="5">
    <source>
        <dbReference type="ARBA" id="ARBA00023187"/>
    </source>
</evidence>
<evidence type="ECO:0000256" key="8">
    <source>
        <dbReference type="ARBA" id="ARBA00064268"/>
    </source>
</evidence>
<dbReference type="GO" id="GO:0003723">
    <property type="term" value="F:RNA binding"/>
    <property type="evidence" value="ECO:0007669"/>
    <property type="project" value="TreeGrafter"/>
</dbReference>
<dbReference type="SUPFAM" id="SSF50978">
    <property type="entry name" value="WD40 repeat-like"/>
    <property type="match status" value="1"/>
</dbReference>
<dbReference type="FunFam" id="2.130.10.10:FF:000229">
    <property type="entry name" value="Small nuclear ribonucleoprotein U5 subunit 40"/>
    <property type="match status" value="1"/>
</dbReference>
<evidence type="ECO:0000256" key="3">
    <source>
        <dbReference type="ARBA" id="ARBA00022664"/>
    </source>
</evidence>
<dbReference type="Gene3D" id="2.130.10.10">
    <property type="entry name" value="YVTN repeat-like/Quinoprotein amine dehydrogenase"/>
    <property type="match status" value="1"/>
</dbReference>
<feature type="repeat" description="WD" evidence="11">
    <location>
        <begin position="221"/>
        <end position="255"/>
    </location>
</feature>
<comment type="subcellular location">
    <subcellularLocation>
        <location evidence="1">Nucleus</location>
    </subcellularLocation>
</comment>
<accession>A0A8X7BTN6</accession>
<evidence type="ECO:0000256" key="10">
    <source>
        <dbReference type="ARBA" id="ARBA00075772"/>
    </source>
</evidence>
<dbReference type="PROSITE" id="PS00678">
    <property type="entry name" value="WD_REPEATS_1"/>
    <property type="match status" value="3"/>
</dbReference>
<reference evidence="13" key="1">
    <citation type="submission" date="2020-08" db="EMBL/GenBank/DDBJ databases">
        <title>Multicomponent nature underlies the extraordinary mechanical properties of spider dragline silk.</title>
        <authorList>
            <person name="Kono N."/>
            <person name="Nakamura H."/>
            <person name="Mori M."/>
            <person name="Yoshida Y."/>
            <person name="Ohtoshi R."/>
            <person name="Malay A.D."/>
            <person name="Moran D.A.P."/>
            <person name="Tomita M."/>
            <person name="Numata K."/>
            <person name="Arakawa K."/>
        </authorList>
    </citation>
    <scope>NUCLEOTIDE SEQUENCE</scope>
</reference>
<dbReference type="PANTHER" id="PTHR44006:SF1">
    <property type="entry name" value="U5 SMALL NUCLEAR RIBONUCLEOPROTEIN 40 KDA PROTEIN"/>
    <property type="match status" value="1"/>
</dbReference>
<dbReference type="Pfam" id="PF00400">
    <property type="entry name" value="WD40"/>
    <property type="match status" value="7"/>
</dbReference>
<dbReference type="InterPro" id="IPR052234">
    <property type="entry name" value="U5_snRNP_Component"/>
</dbReference>
<keyword evidence="4" id="KW-0677">Repeat</keyword>
<dbReference type="EMBL" id="BMAV01003690">
    <property type="protein sequence ID" value="GFY43470.1"/>
    <property type="molecule type" value="Genomic_DNA"/>
</dbReference>
<evidence type="ECO:0000256" key="1">
    <source>
        <dbReference type="ARBA" id="ARBA00004123"/>
    </source>
</evidence>
<dbReference type="InterPro" id="IPR015943">
    <property type="entry name" value="WD40/YVTN_repeat-like_dom_sf"/>
</dbReference>
<dbReference type="Proteomes" id="UP000886998">
    <property type="component" value="Unassembled WGS sequence"/>
</dbReference>
<feature type="region of interest" description="Disordered" evidence="12">
    <location>
        <begin position="24"/>
        <end position="43"/>
    </location>
</feature>
<evidence type="ECO:0000256" key="6">
    <source>
        <dbReference type="ARBA" id="ARBA00023242"/>
    </source>
</evidence>
<evidence type="ECO:0000256" key="12">
    <source>
        <dbReference type="SAM" id="MobiDB-lite"/>
    </source>
</evidence>
<evidence type="ECO:0000256" key="11">
    <source>
        <dbReference type="PROSITE-ProRule" id="PRU00221"/>
    </source>
</evidence>
<dbReference type="PANTHER" id="PTHR44006">
    <property type="entry name" value="U5 SMALL NUCLEAR RIBONUCLEOPROTEIN 40 KDA PROTEIN"/>
    <property type="match status" value="1"/>
</dbReference>
<feature type="repeat" description="WD" evidence="11">
    <location>
        <begin position="313"/>
        <end position="349"/>
    </location>
</feature>
<feature type="repeat" description="WD" evidence="11">
    <location>
        <begin position="137"/>
        <end position="179"/>
    </location>
</feature>
<keyword evidence="6" id="KW-0539">Nucleus</keyword>
<dbReference type="OrthoDB" id="1068471at2759"/>
<feature type="repeat" description="WD" evidence="11">
    <location>
        <begin position="282"/>
        <end position="312"/>
    </location>
</feature>
<dbReference type="PROSITE" id="PS50294">
    <property type="entry name" value="WD_REPEATS_REGION"/>
    <property type="match status" value="5"/>
</dbReference>
<dbReference type="InterPro" id="IPR036322">
    <property type="entry name" value="WD40_repeat_dom_sf"/>
</dbReference>
<dbReference type="InterPro" id="IPR019775">
    <property type="entry name" value="WD40_repeat_CS"/>
</dbReference>
<comment type="caution">
    <text evidence="13">The sequence shown here is derived from an EMBL/GenBank/DDBJ whole genome shotgun (WGS) entry which is preliminary data.</text>
</comment>
<proteinExistence type="predicted"/>
<comment type="subunit">
    <text evidence="8">Component of the pre-catalytic and catalytic spliceosome complexes. Component of the postcatalytic spliceosome P complex. Part of the U5 snRNP complex. Interacts with PRPF8. Component of the U4/U6-U5 tri-snRNP complex composed of the U4, U6 and U5 snRNAs and at least PRPF3, PRPF4, PRPF6, PRPF8, PRPF31, SNRNP200, TXNL4A, WDR57, SNRNP40, DDX23, CD2BP2, PPIH, SNU13, EFTUD2, SART1 and USP39. Component of the minor spliceosome, which splices U12-type introns.</text>
</comment>
<dbReference type="GO" id="GO:0006397">
    <property type="term" value="P:mRNA processing"/>
    <property type="evidence" value="ECO:0007669"/>
    <property type="project" value="UniProtKB-KW"/>
</dbReference>
<dbReference type="GO" id="GO:0071013">
    <property type="term" value="C:catalytic step 2 spliceosome"/>
    <property type="evidence" value="ECO:0007669"/>
    <property type="project" value="TreeGrafter"/>
</dbReference>
<keyword evidence="13" id="KW-0687">Ribonucleoprotein</keyword>
<dbReference type="InterPro" id="IPR001680">
    <property type="entry name" value="WD40_rpt"/>
</dbReference>
<dbReference type="CDD" id="cd00200">
    <property type="entry name" value="WD40"/>
    <property type="match status" value="1"/>
</dbReference>
<feature type="repeat" description="WD" evidence="11">
    <location>
        <begin position="186"/>
        <end position="220"/>
    </location>
</feature>
<organism evidence="13 14">
    <name type="scientific">Trichonephila inaurata madagascariensis</name>
    <dbReference type="NCBI Taxonomy" id="2747483"/>
    <lineage>
        <taxon>Eukaryota</taxon>
        <taxon>Metazoa</taxon>
        <taxon>Ecdysozoa</taxon>
        <taxon>Arthropoda</taxon>
        <taxon>Chelicerata</taxon>
        <taxon>Arachnida</taxon>
        <taxon>Araneae</taxon>
        <taxon>Araneomorphae</taxon>
        <taxon>Entelegynae</taxon>
        <taxon>Araneoidea</taxon>
        <taxon>Nephilidae</taxon>
        <taxon>Trichonephila</taxon>
        <taxon>Trichonephila inaurata</taxon>
    </lineage>
</organism>
<keyword evidence="5" id="KW-0508">mRNA splicing</keyword>
<name>A0A8X7BTN6_9ARAC</name>
<dbReference type="GO" id="GO:0005682">
    <property type="term" value="C:U5 snRNP"/>
    <property type="evidence" value="ECO:0007669"/>
    <property type="project" value="UniProtKB-ARBA"/>
</dbReference>
<dbReference type="InterPro" id="IPR020472">
    <property type="entry name" value="WD40_PAC1"/>
</dbReference>
<dbReference type="SMART" id="SM00320">
    <property type="entry name" value="WD40"/>
    <property type="match status" value="7"/>
</dbReference>
<dbReference type="PRINTS" id="PR00320">
    <property type="entry name" value="GPROTEINBRPT"/>
</dbReference>
<comment type="function">
    <text evidence="7">Required for pre-mRNA splicing as component of the activated spliceosome. Component of the U5 small nuclear ribonucleoprotein (snRNP) complex and the U4/U6-U5 tri-snRNP complex, building blocks of the spliceosome. As a component of the minor spliceosome, involved in the splicing of U12-type introns in pre-mRNAs.</text>
</comment>
<dbReference type="GO" id="GO:0000375">
    <property type="term" value="P:RNA splicing, via transesterification reactions"/>
    <property type="evidence" value="ECO:0007669"/>
    <property type="project" value="UniProtKB-ARBA"/>
</dbReference>
<dbReference type="PROSITE" id="PS50082">
    <property type="entry name" value="WD_REPEATS_2"/>
    <property type="match status" value="7"/>
</dbReference>
<evidence type="ECO:0000256" key="2">
    <source>
        <dbReference type="ARBA" id="ARBA00022574"/>
    </source>
</evidence>
<evidence type="ECO:0000256" key="9">
    <source>
        <dbReference type="ARBA" id="ARBA00073554"/>
    </source>
</evidence>
<evidence type="ECO:0000313" key="14">
    <source>
        <dbReference type="Proteomes" id="UP000886998"/>
    </source>
</evidence>
<feature type="repeat" description="WD" evidence="11">
    <location>
        <begin position="52"/>
        <end position="85"/>
    </location>
</feature>
<sequence length="349" mass="38689">MPIAEKRSATDGVVVPFKKPRTELIPGIEDSQDEQQPGPPRTSSLLAPIMLLSGHQGEVFCGNFHPDGNFLASAGFERDIFFWNVYGECDNFAVLSGHTGAVLDLKFSTDGGYLYSASTDKTLSVWDTEVGVRIKKLKGHSSYVNSCCPARRGPQLICSASDDCTVKVWDARKRGTLHSFQDTYQVTAVTFNDTAEQIISGGIDNVIKVWDMRKTGVLYKMTGHSDTITGLSLSPDGSYILSNSMDNTLRIWDIRPFAPQERCVKVIQGHQHNFEKNLLKCSWSPDGSKITAGSADRFVYIWDTTSRRILYKLPGHNGSVNEVSFHPKEPIIMSCSSDKQIYLGEIEGY</sequence>
<protein>
    <recommendedName>
        <fullName evidence="9">U5 small nuclear ribonucleoprotein 40 kDa protein</fullName>
    </recommendedName>
    <alternativeName>
        <fullName evidence="10">WD repeat-containing protein 57</fullName>
    </alternativeName>
</protein>
<dbReference type="AlphaFoldDB" id="A0A8X7BTN6"/>
<gene>
    <name evidence="13" type="primary">Snrnp40</name>
    <name evidence="13" type="ORF">TNIN_119631</name>
</gene>
<keyword evidence="2 11" id="KW-0853">WD repeat</keyword>
<keyword evidence="14" id="KW-1185">Reference proteome</keyword>